<dbReference type="InterPro" id="IPR036047">
    <property type="entry name" value="F-box-like_dom_sf"/>
</dbReference>
<name>A0ABR3FW04_9AGAR</name>
<reference evidence="3 4" key="1">
    <citation type="submission" date="2024-02" db="EMBL/GenBank/DDBJ databases">
        <title>A draft genome for the cacao thread blight pathogen Marasmius crinis-equi.</title>
        <authorList>
            <person name="Cohen S.P."/>
            <person name="Baruah I.K."/>
            <person name="Amoako-Attah I."/>
            <person name="Bukari Y."/>
            <person name="Meinhardt L.W."/>
            <person name="Bailey B.A."/>
        </authorList>
    </citation>
    <scope>NUCLEOTIDE SEQUENCE [LARGE SCALE GENOMIC DNA]</scope>
    <source>
        <strain evidence="3 4">GH-76</strain>
    </source>
</reference>
<dbReference type="SUPFAM" id="SSF52047">
    <property type="entry name" value="RNI-like"/>
    <property type="match status" value="1"/>
</dbReference>
<dbReference type="InterPro" id="IPR032675">
    <property type="entry name" value="LRR_dom_sf"/>
</dbReference>
<evidence type="ECO:0000313" key="4">
    <source>
        <dbReference type="Proteomes" id="UP001465976"/>
    </source>
</evidence>
<proteinExistence type="predicted"/>
<dbReference type="Gene3D" id="1.20.1280.50">
    <property type="match status" value="1"/>
</dbReference>
<gene>
    <name evidence="3" type="ORF">V5O48_002587</name>
</gene>
<protein>
    <recommendedName>
        <fullName evidence="2">F-box domain-containing protein</fullName>
    </recommendedName>
</protein>
<dbReference type="PANTHER" id="PTHR38926:SF5">
    <property type="entry name" value="F-BOX AND LEUCINE-RICH REPEAT PROTEIN 6"/>
    <property type="match status" value="1"/>
</dbReference>
<feature type="domain" description="F-box" evidence="2">
    <location>
        <begin position="85"/>
        <end position="138"/>
    </location>
</feature>
<dbReference type="InterPro" id="IPR001810">
    <property type="entry name" value="F-box_dom"/>
</dbReference>
<dbReference type="Pfam" id="PF12937">
    <property type="entry name" value="F-box-like"/>
    <property type="match status" value="1"/>
</dbReference>
<dbReference type="PANTHER" id="PTHR38926">
    <property type="entry name" value="F-BOX DOMAIN CONTAINING PROTEIN, EXPRESSED"/>
    <property type="match status" value="1"/>
</dbReference>
<dbReference type="Proteomes" id="UP001465976">
    <property type="component" value="Unassembled WGS sequence"/>
</dbReference>
<dbReference type="EMBL" id="JBAHYK010000060">
    <property type="protein sequence ID" value="KAL0579416.1"/>
    <property type="molecule type" value="Genomic_DNA"/>
</dbReference>
<evidence type="ECO:0000313" key="3">
    <source>
        <dbReference type="EMBL" id="KAL0579416.1"/>
    </source>
</evidence>
<keyword evidence="1" id="KW-0175">Coiled coil</keyword>
<organism evidence="3 4">
    <name type="scientific">Marasmius crinis-equi</name>
    <dbReference type="NCBI Taxonomy" id="585013"/>
    <lineage>
        <taxon>Eukaryota</taxon>
        <taxon>Fungi</taxon>
        <taxon>Dikarya</taxon>
        <taxon>Basidiomycota</taxon>
        <taxon>Agaricomycotina</taxon>
        <taxon>Agaricomycetes</taxon>
        <taxon>Agaricomycetidae</taxon>
        <taxon>Agaricales</taxon>
        <taxon>Marasmiineae</taxon>
        <taxon>Marasmiaceae</taxon>
        <taxon>Marasmius</taxon>
    </lineage>
</organism>
<dbReference type="SUPFAM" id="SSF81383">
    <property type="entry name" value="F-box domain"/>
    <property type="match status" value="1"/>
</dbReference>
<comment type="caution">
    <text evidence="3">The sequence shown here is derived from an EMBL/GenBank/DDBJ whole genome shotgun (WGS) entry which is preliminary data.</text>
</comment>
<evidence type="ECO:0000256" key="1">
    <source>
        <dbReference type="SAM" id="Coils"/>
    </source>
</evidence>
<accession>A0ABR3FW04</accession>
<feature type="coiled-coil region" evidence="1">
    <location>
        <begin position="38"/>
        <end position="65"/>
    </location>
</feature>
<keyword evidence="4" id="KW-1185">Reference proteome</keyword>
<evidence type="ECO:0000259" key="2">
    <source>
        <dbReference type="Pfam" id="PF12937"/>
    </source>
</evidence>
<sequence length="545" mass="61422">MDNTDARNSNHVRRATEIHNALRSTVTVSDRSMISQSLLDAEVELKEYQAQINRLQASIWALESKSKRLMKNMESYRSLLSPVRRMPLEILTMIFTFLCGNNDLVPSTPPPAISLSMVCGRWRDIALSSPTLWSTLSLDFSHWTEAARLHSLENTTRLFMENSGRSPLKISVTFPSHEFPAEALPSLRNISKQCNRWQSLSLTFSEPSGLPFAGFDAIRGELPMLQCLSLIRQPYTDITTIWEDCPLLNLFDTCPSLRTLDISPDDYLLDDEEPPLPCRQIKALQIRNSHNRSALSLLSTCPNVEDVELTGLYGSNESWPDFEGYVVSDVVKSLTVMGATRQPDLDDILRHLTLPGLTSLVLSGHGIQWIWDGSILKEFFHRSTTNITSLHLRGLPITDVELLSLLSMLPSLTHLGIEEMPVALRNRVITKRFLNSLALHPSDTPSSAPLLPFLREMNLVVHSRDIDPEAFKAALSSRWHGDLEHTKDAGNVSLQAVSISVMLRIKDLRTPDYDVLDCLRCFRDVGMWVSVSYFDRNLFLGKLPS</sequence>
<dbReference type="Gene3D" id="3.80.10.10">
    <property type="entry name" value="Ribonuclease Inhibitor"/>
    <property type="match status" value="1"/>
</dbReference>